<keyword evidence="3" id="KW-0238">DNA-binding</keyword>
<protein>
    <submittedName>
        <fullName evidence="5">BlaI/MecI/CopY family transcriptional regulator</fullName>
    </submittedName>
</protein>
<dbReference type="RefSeq" id="WP_158344072.1">
    <property type="nucleotide sequence ID" value="NZ_JAHQCW010000014.1"/>
</dbReference>
<dbReference type="InterPro" id="IPR036388">
    <property type="entry name" value="WH-like_DNA-bd_sf"/>
</dbReference>
<evidence type="ECO:0000256" key="4">
    <source>
        <dbReference type="ARBA" id="ARBA00023163"/>
    </source>
</evidence>
<dbReference type="SUPFAM" id="SSF46785">
    <property type="entry name" value="Winged helix' DNA-binding domain"/>
    <property type="match status" value="1"/>
</dbReference>
<keyword evidence="2" id="KW-0805">Transcription regulation</keyword>
<organism evidence="5 6">
    <name type="scientific">Diplocloster agilis</name>
    <dbReference type="NCBI Taxonomy" id="2850323"/>
    <lineage>
        <taxon>Bacteria</taxon>
        <taxon>Bacillati</taxon>
        <taxon>Bacillota</taxon>
        <taxon>Clostridia</taxon>
        <taxon>Lachnospirales</taxon>
        <taxon>Lachnospiraceae</taxon>
        <taxon>Diplocloster</taxon>
    </lineage>
</organism>
<sequence>MANETNTLGKSEWHIMEKLWESAPRTYVQLCHELKENPGWSRSTVQTMLERMTEKGILRYEVVGRAKQYYPNVARDDVAVAETRSLLDRAFEGSASLMMSTLVRKNQLTKEDIDELYAILEQAEVDS</sequence>
<comment type="similarity">
    <text evidence="1">Belongs to the BlaI transcriptional regulatory family.</text>
</comment>
<evidence type="ECO:0000313" key="5">
    <source>
        <dbReference type="EMBL" id="MBU9736927.1"/>
    </source>
</evidence>
<dbReference type="Proteomes" id="UP000712157">
    <property type="component" value="Unassembled WGS sequence"/>
</dbReference>
<evidence type="ECO:0000256" key="1">
    <source>
        <dbReference type="ARBA" id="ARBA00011046"/>
    </source>
</evidence>
<evidence type="ECO:0000256" key="3">
    <source>
        <dbReference type="ARBA" id="ARBA00023125"/>
    </source>
</evidence>
<keyword evidence="4" id="KW-0804">Transcription</keyword>
<dbReference type="GO" id="GO:0003677">
    <property type="term" value="F:DNA binding"/>
    <property type="evidence" value="ECO:0007669"/>
    <property type="project" value="UniProtKB-KW"/>
</dbReference>
<dbReference type="AlphaFoldDB" id="A0A949K7G1"/>
<keyword evidence="6" id="KW-1185">Reference proteome</keyword>
<evidence type="ECO:0000256" key="2">
    <source>
        <dbReference type="ARBA" id="ARBA00023015"/>
    </source>
</evidence>
<accession>A0A949K7G1</accession>
<dbReference type="Gene3D" id="1.10.4040.10">
    <property type="entry name" value="Penicillinase repressor domain"/>
    <property type="match status" value="1"/>
</dbReference>
<dbReference type="InterPro" id="IPR036390">
    <property type="entry name" value="WH_DNA-bd_sf"/>
</dbReference>
<evidence type="ECO:0000313" key="6">
    <source>
        <dbReference type="Proteomes" id="UP000712157"/>
    </source>
</evidence>
<dbReference type="Gene3D" id="1.10.10.10">
    <property type="entry name" value="Winged helix-like DNA-binding domain superfamily/Winged helix DNA-binding domain"/>
    <property type="match status" value="1"/>
</dbReference>
<dbReference type="Pfam" id="PF03965">
    <property type="entry name" value="Penicillinase_R"/>
    <property type="match status" value="1"/>
</dbReference>
<dbReference type="InterPro" id="IPR005650">
    <property type="entry name" value="BlaI_family"/>
</dbReference>
<gene>
    <name evidence="5" type="ORF">KTH89_10285</name>
</gene>
<proteinExistence type="inferred from homology"/>
<dbReference type="PIRSF" id="PIRSF019455">
    <property type="entry name" value="CopR_AtkY"/>
    <property type="match status" value="1"/>
</dbReference>
<name>A0A949K7G1_9FIRM</name>
<dbReference type="GO" id="GO:0045892">
    <property type="term" value="P:negative regulation of DNA-templated transcription"/>
    <property type="evidence" value="ECO:0007669"/>
    <property type="project" value="InterPro"/>
</dbReference>
<dbReference type="EMBL" id="JAHQCW010000014">
    <property type="protein sequence ID" value="MBU9736927.1"/>
    <property type="molecule type" value="Genomic_DNA"/>
</dbReference>
<reference evidence="5" key="1">
    <citation type="submission" date="2021-06" db="EMBL/GenBank/DDBJ databases">
        <title>Description of novel taxa of the family Lachnospiraceae.</title>
        <authorList>
            <person name="Chaplin A.V."/>
            <person name="Sokolova S.R."/>
            <person name="Pikina A.P."/>
            <person name="Korzhanova M."/>
            <person name="Belova V."/>
            <person name="Korostin D."/>
            <person name="Efimov B.A."/>
        </authorList>
    </citation>
    <scope>NUCLEOTIDE SEQUENCE</scope>
    <source>
        <strain evidence="5">ASD5720</strain>
    </source>
</reference>
<comment type="caution">
    <text evidence="5">The sequence shown here is derived from an EMBL/GenBank/DDBJ whole genome shotgun (WGS) entry which is preliminary data.</text>
</comment>